<keyword evidence="2" id="KW-1185">Reference proteome</keyword>
<reference evidence="1" key="1">
    <citation type="submission" date="2020-07" db="EMBL/GenBank/DDBJ databases">
        <title>Multicomponent nature underlies the extraordinary mechanical properties of spider dragline silk.</title>
        <authorList>
            <person name="Kono N."/>
            <person name="Nakamura H."/>
            <person name="Mori M."/>
            <person name="Yoshida Y."/>
            <person name="Ohtoshi R."/>
            <person name="Malay A.D."/>
            <person name="Moran D.A.P."/>
            <person name="Tomita M."/>
            <person name="Numata K."/>
            <person name="Arakawa K."/>
        </authorList>
    </citation>
    <scope>NUCLEOTIDE SEQUENCE</scope>
</reference>
<evidence type="ECO:0000313" key="1">
    <source>
        <dbReference type="EMBL" id="GFR01460.1"/>
    </source>
</evidence>
<name>A0A8X6GGF4_TRICU</name>
<dbReference type="Proteomes" id="UP000887116">
    <property type="component" value="Unassembled WGS sequence"/>
</dbReference>
<dbReference type="EMBL" id="BMAO01025266">
    <property type="protein sequence ID" value="GFR01460.1"/>
    <property type="molecule type" value="Genomic_DNA"/>
</dbReference>
<organism evidence="1 2">
    <name type="scientific">Trichonephila clavata</name>
    <name type="common">Joro spider</name>
    <name type="synonym">Nephila clavata</name>
    <dbReference type="NCBI Taxonomy" id="2740835"/>
    <lineage>
        <taxon>Eukaryota</taxon>
        <taxon>Metazoa</taxon>
        <taxon>Ecdysozoa</taxon>
        <taxon>Arthropoda</taxon>
        <taxon>Chelicerata</taxon>
        <taxon>Arachnida</taxon>
        <taxon>Araneae</taxon>
        <taxon>Araneomorphae</taxon>
        <taxon>Entelegynae</taxon>
        <taxon>Araneoidea</taxon>
        <taxon>Nephilidae</taxon>
        <taxon>Trichonephila</taxon>
    </lineage>
</organism>
<sequence length="91" mass="9953">MGERKMANRINVFYVDIAKLTGASESEEDVSDYQNHIVLNNPCIEFGICIDLGTKAFASTLNVFASNTIKKSLAFSSTSLTTDSKTPEKIT</sequence>
<dbReference type="AlphaFoldDB" id="A0A8X6GGF4"/>
<protein>
    <submittedName>
        <fullName evidence="1">Uncharacterized protein</fullName>
    </submittedName>
</protein>
<accession>A0A8X6GGF4</accession>
<comment type="caution">
    <text evidence="1">The sequence shown here is derived from an EMBL/GenBank/DDBJ whole genome shotgun (WGS) entry which is preliminary data.</text>
</comment>
<evidence type="ECO:0000313" key="2">
    <source>
        <dbReference type="Proteomes" id="UP000887116"/>
    </source>
</evidence>
<proteinExistence type="predicted"/>
<gene>
    <name evidence="1" type="ORF">TNCT_440231</name>
</gene>